<dbReference type="AlphaFoldDB" id="J9FSU2"/>
<gene>
    <name evidence="2" type="ORF">EVA_14349</name>
</gene>
<sequence>MNVKNWTFALFGAIMIGSCIQEEALNTEADIETVALKEEGVLLREAVINNDQVKLPVKDEQDITQLTPIFTLTPGATIEPPSGTTRNFTNPQTYTVTSEDGQWKKTYIVNIVYSGIPLEYHFEGITPVTKKEPDTNKEPDTLYYNFFEDDEAGNHMDWTNANAGFNYTGVKAAPEDYPTAPAQGGVNGGHCIKLTTKNTGALGAMLKMYLAAGNLFMGSFEISIPHVVKATKFGIPFKHVPKKVSGYYKYKSGPVFTKDGKEVPGKKDIFDIYGIFYETDDNVKTLDGTNQFTSPNLISIARIQNAHETDQWTKFEIPFKIKPGKNVDMQKLKDGKYNFALVFSSSIKGDLFEGAEGSTLYIDEVKVDIEY</sequence>
<dbReference type="Gene3D" id="2.60.120.890">
    <property type="entry name" value="BT2081, beta-jelly-roll domain"/>
    <property type="match status" value="1"/>
</dbReference>
<organism evidence="2">
    <name type="scientific">gut metagenome</name>
    <dbReference type="NCBI Taxonomy" id="749906"/>
    <lineage>
        <taxon>unclassified sequences</taxon>
        <taxon>metagenomes</taxon>
        <taxon>organismal metagenomes</taxon>
    </lineage>
</organism>
<evidence type="ECO:0000259" key="1">
    <source>
        <dbReference type="Pfam" id="PF13201"/>
    </source>
</evidence>
<accession>J9FSU2</accession>
<dbReference type="Gene3D" id="2.60.40.2340">
    <property type="match status" value="1"/>
</dbReference>
<dbReference type="EMBL" id="AMCI01004712">
    <property type="protein sequence ID" value="EJW97543.1"/>
    <property type="molecule type" value="Genomic_DNA"/>
</dbReference>
<feature type="domain" description="Putative carbohydrate metabolism" evidence="1">
    <location>
        <begin position="138"/>
        <end position="367"/>
    </location>
</feature>
<evidence type="ECO:0000313" key="2">
    <source>
        <dbReference type="EMBL" id="EJW97543.1"/>
    </source>
</evidence>
<protein>
    <submittedName>
        <fullName evidence="2">Lipoprotein</fullName>
    </submittedName>
</protein>
<dbReference type="InterPro" id="IPR038653">
    <property type="entry name" value="Put_CMD_sf"/>
</dbReference>
<dbReference type="Pfam" id="PF13201">
    <property type="entry name" value="PCMD"/>
    <property type="match status" value="1"/>
</dbReference>
<dbReference type="InterPro" id="IPR025112">
    <property type="entry name" value="PCMD"/>
</dbReference>
<comment type="caution">
    <text evidence="2">The sequence shown here is derived from an EMBL/GenBank/DDBJ whole genome shotgun (WGS) entry which is preliminary data.</text>
</comment>
<dbReference type="PROSITE" id="PS51257">
    <property type="entry name" value="PROKAR_LIPOPROTEIN"/>
    <property type="match status" value="1"/>
</dbReference>
<name>J9FSU2_9ZZZZ</name>
<reference evidence="2" key="1">
    <citation type="journal article" date="2012" name="PLoS ONE">
        <title>Gene sets for utilization of primary and secondary nutrition supplies in the distal gut of endangered iberian lynx.</title>
        <authorList>
            <person name="Alcaide M."/>
            <person name="Messina E."/>
            <person name="Richter M."/>
            <person name="Bargiela R."/>
            <person name="Peplies J."/>
            <person name="Huws S.A."/>
            <person name="Newbold C.J."/>
            <person name="Golyshin P.N."/>
            <person name="Simon M.A."/>
            <person name="Lopez G."/>
            <person name="Yakimov M.M."/>
            <person name="Ferrer M."/>
        </authorList>
    </citation>
    <scope>NUCLEOTIDE SEQUENCE</scope>
</reference>
<keyword evidence="2" id="KW-0449">Lipoprotein</keyword>
<proteinExistence type="predicted"/>